<accession>N1PFI1</accession>
<evidence type="ECO:0000313" key="2">
    <source>
        <dbReference type="EMBL" id="EME40864.1"/>
    </source>
</evidence>
<evidence type="ECO:0000256" key="1">
    <source>
        <dbReference type="SAM" id="MobiDB-lite"/>
    </source>
</evidence>
<name>N1PFI1_DOTSN</name>
<evidence type="ECO:0000313" key="3">
    <source>
        <dbReference type="Proteomes" id="UP000016933"/>
    </source>
</evidence>
<proteinExistence type="predicted"/>
<dbReference type="EMBL" id="KB446543">
    <property type="protein sequence ID" value="EME40864.1"/>
    <property type="molecule type" value="Genomic_DNA"/>
</dbReference>
<keyword evidence="3" id="KW-1185">Reference proteome</keyword>
<protein>
    <submittedName>
        <fullName evidence="2">Uncharacterized protein</fullName>
    </submittedName>
</protein>
<feature type="compositionally biased region" description="Basic and acidic residues" evidence="1">
    <location>
        <begin position="107"/>
        <end position="124"/>
    </location>
</feature>
<reference evidence="2 3" key="2">
    <citation type="journal article" date="2012" name="PLoS Pathog.">
        <title>Diverse lifestyles and strategies of plant pathogenesis encoded in the genomes of eighteen Dothideomycetes fungi.</title>
        <authorList>
            <person name="Ohm R.A."/>
            <person name="Feau N."/>
            <person name="Henrissat B."/>
            <person name="Schoch C.L."/>
            <person name="Horwitz B.A."/>
            <person name="Barry K.W."/>
            <person name="Condon B.J."/>
            <person name="Copeland A.C."/>
            <person name="Dhillon B."/>
            <person name="Glaser F."/>
            <person name="Hesse C.N."/>
            <person name="Kosti I."/>
            <person name="LaButti K."/>
            <person name="Lindquist E.A."/>
            <person name="Lucas S."/>
            <person name="Salamov A.A."/>
            <person name="Bradshaw R.E."/>
            <person name="Ciuffetti L."/>
            <person name="Hamelin R.C."/>
            <person name="Kema G.H.J."/>
            <person name="Lawrence C."/>
            <person name="Scott J.A."/>
            <person name="Spatafora J.W."/>
            <person name="Turgeon B.G."/>
            <person name="de Wit P.J.G.M."/>
            <person name="Zhong S."/>
            <person name="Goodwin S.B."/>
            <person name="Grigoriev I.V."/>
        </authorList>
    </citation>
    <scope>NUCLEOTIDE SEQUENCE [LARGE SCALE GENOMIC DNA]</scope>
    <source>
        <strain evidence="3">NZE10 / CBS 128990</strain>
    </source>
</reference>
<sequence length="224" mass="25381">MIMSVRGMSAGCSRRRGLNHGVGSIARASQANICSSDLTVLWCHSKLGSHRHSMLQLSTQPSFCTTAIKMTMLERELEMLSREATELDRLLESKPPQEFSDNVLQSRSRDSRRMSYTRRGRETKVGSNKVEWPCSNGHPGSASSKHFPLFTKQPWNTTSAATSNMAHSPSRELRRLLHTPSQEPYDEIYDLTFTSTKYHNTTESWNPPHLLHIDSLSRRQFASS</sequence>
<dbReference type="Proteomes" id="UP000016933">
    <property type="component" value="Unassembled WGS sequence"/>
</dbReference>
<reference evidence="3" key="1">
    <citation type="journal article" date="2012" name="PLoS Genet.">
        <title>The genomes of the fungal plant pathogens Cladosporium fulvum and Dothistroma septosporum reveal adaptation to different hosts and lifestyles but also signatures of common ancestry.</title>
        <authorList>
            <person name="de Wit P.J.G.M."/>
            <person name="van der Burgt A."/>
            <person name="Oekmen B."/>
            <person name="Stergiopoulos I."/>
            <person name="Abd-Elsalam K.A."/>
            <person name="Aerts A.L."/>
            <person name="Bahkali A.H."/>
            <person name="Beenen H.G."/>
            <person name="Chettri P."/>
            <person name="Cox M.P."/>
            <person name="Datema E."/>
            <person name="de Vries R.P."/>
            <person name="Dhillon B."/>
            <person name="Ganley A.R."/>
            <person name="Griffiths S.A."/>
            <person name="Guo Y."/>
            <person name="Hamelin R.C."/>
            <person name="Henrissat B."/>
            <person name="Kabir M.S."/>
            <person name="Jashni M.K."/>
            <person name="Kema G."/>
            <person name="Klaubauf S."/>
            <person name="Lapidus A."/>
            <person name="Levasseur A."/>
            <person name="Lindquist E."/>
            <person name="Mehrabi R."/>
            <person name="Ohm R.A."/>
            <person name="Owen T.J."/>
            <person name="Salamov A."/>
            <person name="Schwelm A."/>
            <person name="Schijlen E."/>
            <person name="Sun H."/>
            <person name="van den Burg H.A."/>
            <person name="van Ham R.C.H.J."/>
            <person name="Zhang S."/>
            <person name="Goodwin S.B."/>
            <person name="Grigoriev I.V."/>
            <person name="Collemare J."/>
            <person name="Bradshaw R.E."/>
        </authorList>
    </citation>
    <scope>NUCLEOTIDE SEQUENCE [LARGE SCALE GENOMIC DNA]</scope>
    <source>
        <strain evidence="3">NZE10 / CBS 128990</strain>
    </source>
</reference>
<dbReference type="OrthoDB" id="3650741at2759"/>
<feature type="region of interest" description="Disordered" evidence="1">
    <location>
        <begin position="94"/>
        <end position="139"/>
    </location>
</feature>
<dbReference type="AlphaFoldDB" id="N1PFI1"/>
<gene>
    <name evidence="2" type="ORF">DOTSEDRAFT_74426</name>
</gene>
<organism evidence="2 3">
    <name type="scientific">Dothistroma septosporum (strain NZE10 / CBS 128990)</name>
    <name type="common">Red band needle blight fungus</name>
    <name type="synonym">Mycosphaerella pini</name>
    <dbReference type="NCBI Taxonomy" id="675120"/>
    <lineage>
        <taxon>Eukaryota</taxon>
        <taxon>Fungi</taxon>
        <taxon>Dikarya</taxon>
        <taxon>Ascomycota</taxon>
        <taxon>Pezizomycotina</taxon>
        <taxon>Dothideomycetes</taxon>
        <taxon>Dothideomycetidae</taxon>
        <taxon>Mycosphaerellales</taxon>
        <taxon>Mycosphaerellaceae</taxon>
        <taxon>Dothistroma</taxon>
    </lineage>
</organism>
<dbReference type="HOGENOM" id="CLU_1234997_0_0_1"/>